<feature type="transmembrane region" description="Helical" evidence="8">
    <location>
        <begin position="79"/>
        <end position="102"/>
    </location>
</feature>
<evidence type="ECO:0000313" key="10">
    <source>
        <dbReference type="Proteomes" id="UP001165498"/>
    </source>
</evidence>
<feature type="compositionally biased region" description="Basic and acidic residues" evidence="7">
    <location>
        <begin position="422"/>
        <end position="431"/>
    </location>
</feature>
<dbReference type="RefSeq" id="WP_255911282.1">
    <property type="nucleotide sequence ID" value="NZ_JANFQO010000002.1"/>
</dbReference>
<protein>
    <submittedName>
        <fullName evidence="9">Dicarboxylate/amino acid:cation symporter</fullName>
    </submittedName>
</protein>
<keyword evidence="4 8" id="KW-0812">Transmembrane</keyword>
<feature type="transmembrane region" description="Helical" evidence="8">
    <location>
        <begin position="44"/>
        <end position="67"/>
    </location>
</feature>
<evidence type="ECO:0000256" key="5">
    <source>
        <dbReference type="ARBA" id="ARBA00022989"/>
    </source>
</evidence>
<feature type="transmembrane region" description="Helical" evidence="8">
    <location>
        <begin position="319"/>
        <end position="343"/>
    </location>
</feature>
<gene>
    <name evidence="9" type="ORF">NM961_03400</name>
</gene>
<feature type="transmembrane region" description="Helical" evidence="8">
    <location>
        <begin position="187"/>
        <end position="210"/>
    </location>
</feature>
<evidence type="ECO:0000256" key="3">
    <source>
        <dbReference type="ARBA" id="ARBA00022475"/>
    </source>
</evidence>
<evidence type="ECO:0000256" key="2">
    <source>
        <dbReference type="ARBA" id="ARBA00022448"/>
    </source>
</evidence>
<dbReference type="PANTHER" id="PTHR42865">
    <property type="entry name" value="PROTON/GLUTAMATE-ASPARTATE SYMPORTER"/>
    <property type="match status" value="1"/>
</dbReference>
<dbReference type="Pfam" id="PF00375">
    <property type="entry name" value="SDF"/>
    <property type="match status" value="1"/>
</dbReference>
<keyword evidence="2" id="KW-0813">Transport</keyword>
<dbReference type="PRINTS" id="PR00173">
    <property type="entry name" value="EDTRNSPORT"/>
</dbReference>
<reference evidence="9" key="1">
    <citation type="submission" date="2022-07" db="EMBL/GenBank/DDBJ databases">
        <title>Tahibacter sp., a new gammaproteobacterium isolated from the silt sample collected at pig farm.</title>
        <authorList>
            <person name="Chen H."/>
        </authorList>
    </citation>
    <scope>NUCLEOTIDE SEQUENCE</scope>
    <source>
        <strain evidence="9">P2K</strain>
    </source>
</reference>
<evidence type="ECO:0000313" key="9">
    <source>
        <dbReference type="EMBL" id="MCQ4163752.1"/>
    </source>
</evidence>
<keyword evidence="3" id="KW-1003">Cell membrane</keyword>
<accession>A0ABT1QMT0</accession>
<dbReference type="PANTHER" id="PTHR42865:SF7">
    <property type="entry name" value="PROTON_GLUTAMATE-ASPARTATE SYMPORTER"/>
    <property type="match status" value="1"/>
</dbReference>
<feature type="transmembrane region" description="Helical" evidence="8">
    <location>
        <begin position="222"/>
        <end position="247"/>
    </location>
</feature>
<dbReference type="InterPro" id="IPR001991">
    <property type="entry name" value="Na-dicarboxylate_symporter"/>
</dbReference>
<evidence type="ECO:0000256" key="4">
    <source>
        <dbReference type="ARBA" id="ARBA00022692"/>
    </source>
</evidence>
<dbReference type="Gene3D" id="1.10.3860.10">
    <property type="entry name" value="Sodium:dicarboxylate symporter"/>
    <property type="match status" value="1"/>
</dbReference>
<comment type="caution">
    <text evidence="9">The sequence shown here is derived from an EMBL/GenBank/DDBJ whole genome shotgun (WGS) entry which is preliminary data.</text>
</comment>
<dbReference type="SUPFAM" id="SSF118215">
    <property type="entry name" value="Proton glutamate symport protein"/>
    <property type="match status" value="1"/>
</dbReference>
<evidence type="ECO:0000256" key="8">
    <source>
        <dbReference type="SAM" id="Phobius"/>
    </source>
</evidence>
<organism evidence="9 10">
    <name type="scientific">Tahibacter harae</name>
    <dbReference type="NCBI Taxonomy" id="2963937"/>
    <lineage>
        <taxon>Bacteria</taxon>
        <taxon>Pseudomonadati</taxon>
        <taxon>Pseudomonadota</taxon>
        <taxon>Gammaproteobacteria</taxon>
        <taxon>Lysobacterales</taxon>
        <taxon>Rhodanobacteraceae</taxon>
        <taxon>Tahibacter</taxon>
    </lineage>
</organism>
<evidence type="ECO:0000256" key="6">
    <source>
        <dbReference type="ARBA" id="ARBA00023136"/>
    </source>
</evidence>
<keyword evidence="10" id="KW-1185">Reference proteome</keyword>
<feature type="region of interest" description="Disordered" evidence="7">
    <location>
        <begin position="411"/>
        <end position="431"/>
    </location>
</feature>
<feature type="transmembrane region" description="Helical" evidence="8">
    <location>
        <begin position="143"/>
        <end position="166"/>
    </location>
</feature>
<dbReference type="InterPro" id="IPR036458">
    <property type="entry name" value="Na:dicarbo_symporter_sf"/>
</dbReference>
<name>A0ABT1QMT0_9GAMM</name>
<sequence>MTSATRVLLGLILGAVIGLLLGHYNAATATTVSAVLQPLGRLWLNALQMTIVPLVVSLLIVSVNLTRDAAASGRVARRAVVWFLVLLLGGAVFTALCAPAALSLLPRDEALIASLRAAMGAPAAPAAPVGLADWFANLVPTNAIAAAAQGAIVPLVVFTLLFAFALSRIDAARRQPVLGFFQAIADTMTVIVGWVLWAAPVGVFALILPVCAQAGGGMLQALGWYIALLCALYCAAVLLLYGVVAVFGRDPLHRFIAAAAPAQAVAASTQSSLASLPAMLQSTQSRLGHPAAVSALVLPLAVSLFRITSPIQYIGVSAFVAWIYGIDITAAQWALACALAVIISMGSAGLPGQAIFMGTNLPVVHSLGLPVEPLALLLAVDMIPDVFATVGNVTADLAAASVVAKGEGEGMDAGGAAAGEEEAGKLEFPEP</sequence>
<keyword evidence="5 8" id="KW-1133">Transmembrane helix</keyword>
<evidence type="ECO:0000256" key="1">
    <source>
        <dbReference type="ARBA" id="ARBA00004651"/>
    </source>
</evidence>
<proteinExistence type="predicted"/>
<dbReference type="EMBL" id="JANFQO010000002">
    <property type="protein sequence ID" value="MCQ4163752.1"/>
    <property type="molecule type" value="Genomic_DNA"/>
</dbReference>
<evidence type="ECO:0000256" key="7">
    <source>
        <dbReference type="SAM" id="MobiDB-lite"/>
    </source>
</evidence>
<keyword evidence="6 8" id="KW-0472">Membrane</keyword>
<dbReference type="Proteomes" id="UP001165498">
    <property type="component" value="Unassembled WGS sequence"/>
</dbReference>
<comment type="subcellular location">
    <subcellularLocation>
        <location evidence="1">Cell membrane</location>
        <topology evidence="1">Multi-pass membrane protein</topology>
    </subcellularLocation>
</comment>